<dbReference type="InterPro" id="IPR039896">
    <property type="entry name" value="Red-like"/>
</dbReference>
<gene>
    <name evidence="3" type="ORF">BSL78_06573</name>
</gene>
<dbReference type="Proteomes" id="UP000230750">
    <property type="component" value="Unassembled WGS sequence"/>
</dbReference>
<accession>A0A2G8L8C4</accession>
<dbReference type="STRING" id="307972.A0A2G8L8C4"/>
<dbReference type="EMBL" id="MRZV01000173">
    <property type="protein sequence ID" value="PIK56504.1"/>
    <property type="molecule type" value="Genomic_DNA"/>
</dbReference>
<dbReference type="Pfam" id="PF07807">
    <property type="entry name" value="RED_C"/>
    <property type="match status" value="1"/>
</dbReference>
<proteinExistence type="predicted"/>
<evidence type="ECO:0000259" key="2">
    <source>
        <dbReference type="Pfam" id="PF07807"/>
    </source>
</evidence>
<evidence type="ECO:0000256" key="1">
    <source>
        <dbReference type="SAM" id="MobiDB-lite"/>
    </source>
</evidence>
<sequence>MHSSSIIALQGASRPHGKSRGAKIDSYMECYPGAMETADALEDSDEEADYSKMDMGNKKGPIGRWDFETAEEYSTYMNQKEAMPKAAFQFGIKMSEGRKTRRMFTEKNEKAALDREWQQISQIISKRKSEGGGGGGGDKKPKY</sequence>
<comment type="caution">
    <text evidence="3">The sequence shown here is derived from an EMBL/GenBank/DDBJ whole genome shotgun (WGS) entry which is preliminary data.</text>
</comment>
<evidence type="ECO:0000313" key="3">
    <source>
        <dbReference type="EMBL" id="PIK56504.1"/>
    </source>
</evidence>
<dbReference type="AlphaFoldDB" id="A0A2G8L8C4"/>
<feature type="region of interest" description="Disordered" evidence="1">
    <location>
        <begin position="121"/>
        <end position="143"/>
    </location>
</feature>
<dbReference type="OrthoDB" id="3366823at2759"/>
<dbReference type="PANTHER" id="PTHR12765">
    <property type="entry name" value="RED PROTEIN IK FACTOR CYTOKINE IK"/>
    <property type="match status" value="1"/>
</dbReference>
<keyword evidence="4" id="KW-1185">Reference proteome</keyword>
<dbReference type="InterPro" id="IPR012492">
    <property type="entry name" value="RED_C"/>
</dbReference>
<name>A0A2G8L8C4_STIJA</name>
<protein>
    <recommendedName>
        <fullName evidence="2">Protein RED C-terminal domain-containing protein</fullName>
    </recommendedName>
</protein>
<reference evidence="3 4" key="1">
    <citation type="journal article" date="2017" name="PLoS Biol.">
        <title>The sea cucumber genome provides insights into morphological evolution and visceral regeneration.</title>
        <authorList>
            <person name="Zhang X."/>
            <person name="Sun L."/>
            <person name="Yuan J."/>
            <person name="Sun Y."/>
            <person name="Gao Y."/>
            <person name="Zhang L."/>
            <person name="Li S."/>
            <person name="Dai H."/>
            <person name="Hamel J.F."/>
            <person name="Liu C."/>
            <person name="Yu Y."/>
            <person name="Liu S."/>
            <person name="Lin W."/>
            <person name="Guo K."/>
            <person name="Jin S."/>
            <person name="Xu P."/>
            <person name="Storey K.B."/>
            <person name="Huan P."/>
            <person name="Zhang T."/>
            <person name="Zhou Y."/>
            <person name="Zhang J."/>
            <person name="Lin C."/>
            <person name="Li X."/>
            <person name="Xing L."/>
            <person name="Huo D."/>
            <person name="Sun M."/>
            <person name="Wang L."/>
            <person name="Mercier A."/>
            <person name="Li F."/>
            <person name="Yang H."/>
            <person name="Xiang J."/>
        </authorList>
    </citation>
    <scope>NUCLEOTIDE SEQUENCE [LARGE SCALE GENOMIC DNA]</scope>
    <source>
        <strain evidence="3">Shaxun</strain>
        <tissue evidence="3">Muscle</tissue>
    </source>
</reference>
<feature type="region of interest" description="Disordered" evidence="1">
    <location>
        <begin position="1"/>
        <end position="23"/>
    </location>
</feature>
<evidence type="ECO:0000313" key="4">
    <source>
        <dbReference type="Proteomes" id="UP000230750"/>
    </source>
</evidence>
<feature type="domain" description="Protein RED C-terminal" evidence="2">
    <location>
        <begin position="27"/>
        <end position="135"/>
    </location>
</feature>
<organism evidence="3 4">
    <name type="scientific">Stichopus japonicus</name>
    <name type="common">Sea cucumber</name>
    <dbReference type="NCBI Taxonomy" id="307972"/>
    <lineage>
        <taxon>Eukaryota</taxon>
        <taxon>Metazoa</taxon>
        <taxon>Echinodermata</taxon>
        <taxon>Eleutherozoa</taxon>
        <taxon>Echinozoa</taxon>
        <taxon>Holothuroidea</taxon>
        <taxon>Aspidochirotacea</taxon>
        <taxon>Aspidochirotida</taxon>
        <taxon>Stichopodidae</taxon>
        <taxon>Apostichopus</taxon>
    </lineage>
</organism>